<keyword evidence="7 9" id="KW-0862">Zinc</keyword>
<dbReference type="InterPro" id="IPR007484">
    <property type="entry name" value="Peptidase_M28"/>
</dbReference>
<sequence>MKFFSVGLLLFVALITCVTADGLRLLSLEDGTELEWVMEDQKLEFMRAGKQFNGYSDREQSFLPVVIATTNLPIRTLSISKMQSYLQQLSSFNNHYRSTTGRQASQYILDTVSSIPGSQAQSPVTILGSHMDSINLSNPTNGRAPGADDDGSGSVNLIEVFRALMEGNFKSSTPVEFHWYSGEDAGLLGSQAIATSYKRNGVNVKAMTQLDMTAYFKPGTTKVVALQSDYVDW</sequence>
<proteinExistence type="inferred from homology"/>
<feature type="domain" description="Peptidase M28" evidence="10">
    <location>
        <begin position="112"/>
        <end position="219"/>
    </location>
</feature>
<gene>
    <name evidence="11" type="ORF">K435DRAFT_808388</name>
</gene>
<evidence type="ECO:0000259" key="10">
    <source>
        <dbReference type="Pfam" id="PF04389"/>
    </source>
</evidence>
<evidence type="ECO:0000256" key="9">
    <source>
        <dbReference type="RuleBase" id="RU361240"/>
    </source>
</evidence>
<dbReference type="PANTHER" id="PTHR12147:SF56">
    <property type="entry name" value="AMINOPEPTIDASE YDR415C-RELATED"/>
    <property type="match status" value="1"/>
</dbReference>
<feature type="signal peptide" evidence="9">
    <location>
        <begin position="1"/>
        <end position="20"/>
    </location>
</feature>
<dbReference type="SUPFAM" id="SSF53187">
    <property type="entry name" value="Zn-dependent exopeptidases"/>
    <property type="match status" value="1"/>
</dbReference>
<reference evidence="11 12" key="1">
    <citation type="journal article" date="2019" name="Nat. Ecol. Evol.">
        <title>Megaphylogeny resolves global patterns of mushroom evolution.</title>
        <authorList>
            <person name="Varga T."/>
            <person name="Krizsan K."/>
            <person name="Foldi C."/>
            <person name="Dima B."/>
            <person name="Sanchez-Garcia M."/>
            <person name="Sanchez-Ramirez S."/>
            <person name="Szollosi G.J."/>
            <person name="Szarkandi J.G."/>
            <person name="Papp V."/>
            <person name="Albert L."/>
            <person name="Andreopoulos W."/>
            <person name="Angelini C."/>
            <person name="Antonin V."/>
            <person name="Barry K.W."/>
            <person name="Bougher N.L."/>
            <person name="Buchanan P."/>
            <person name="Buyck B."/>
            <person name="Bense V."/>
            <person name="Catcheside P."/>
            <person name="Chovatia M."/>
            <person name="Cooper J."/>
            <person name="Damon W."/>
            <person name="Desjardin D."/>
            <person name="Finy P."/>
            <person name="Geml J."/>
            <person name="Haridas S."/>
            <person name="Hughes K."/>
            <person name="Justo A."/>
            <person name="Karasinski D."/>
            <person name="Kautmanova I."/>
            <person name="Kiss B."/>
            <person name="Kocsube S."/>
            <person name="Kotiranta H."/>
            <person name="LaButti K.M."/>
            <person name="Lechner B.E."/>
            <person name="Liimatainen K."/>
            <person name="Lipzen A."/>
            <person name="Lukacs Z."/>
            <person name="Mihaltcheva S."/>
            <person name="Morgado L.N."/>
            <person name="Niskanen T."/>
            <person name="Noordeloos M.E."/>
            <person name="Ohm R.A."/>
            <person name="Ortiz-Santana B."/>
            <person name="Ovrebo C."/>
            <person name="Racz N."/>
            <person name="Riley R."/>
            <person name="Savchenko A."/>
            <person name="Shiryaev A."/>
            <person name="Soop K."/>
            <person name="Spirin V."/>
            <person name="Szebenyi C."/>
            <person name="Tomsovsky M."/>
            <person name="Tulloss R.E."/>
            <person name="Uehling J."/>
            <person name="Grigoriev I.V."/>
            <person name="Vagvolgyi C."/>
            <person name="Papp T."/>
            <person name="Martin F.M."/>
            <person name="Miettinen O."/>
            <person name="Hibbett D.S."/>
            <person name="Nagy L.G."/>
        </authorList>
    </citation>
    <scope>NUCLEOTIDE SEQUENCE [LARGE SCALE GENOMIC DNA]</scope>
    <source>
        <strain evidence="11 12">CBS 962.96</strain>
    </source>
</reference>
<keyword evidence="2" id="KW-0031">Aminopeptidase</keyword>
<dbReference type="GO" id="GO:0004177">
    <property type="term" value="F:aminopeptidase activity"/>
    <property type="evidence" value="ECO:0007669"/>
    <property type="project" value="UniProtKB-KW"/>
</dbReference>
<evidence type="ECO:0000313" key="12">
    <source>
        <dbReference type="Proteomes" id="UP000297245"/>
    </source>
</evidence>
<dbReference type="InterPro" id="IPR018247">
    <property type="entry name" value="EF_Hand_1_Ca_BS"/>
</dbReference>
<evidence type="ECO:0000256" key="3">
    <source>
        <dbReference type="ARBA" id="ARBA00022670"/>
    </source>
</evidence>
<keyword evidence="4 9" id="KW-0479">Metal-binding</keyword>
<dbReference type="GO" id="GO:0046872">
    <property type="term" value="F:metal ion binding"/>
    <property type="evidence" value="ECO:0007669"/>
    <property type="project" value="UniProtKB-KW"/>
</dbReference>
<evidence type="ECO:0000256" key="5">
    <source>
        <dbReference type="ARBA" id="ARBA00022729"/>
    </source>
</evidence>
<dbReference type="GO" id="GO:0006508">
    <property type="term" value="P:proteolysis"/>
    <property type="evidence" value="ECO:0007669"/>
    <property type="project" value="UniProtKB-KW"/>
</dbReference>
<dbReference type="Pfam" id="PF04389">
    <property type="entry name" value="Peptidase_M28"/>
    <property type="match status" value="1"/>
</dbReference>
<keyword evidence="3 9" id="KW-0645">Protease</keyword>
<evidence type="ECO:0000313" key="11">
    <source>
        <dbReference type="EMBL" id="THU82313.1"/>
    </source>
</evidence>
<evidence type="ECO:0000256" key="1">
    <source>
        <dbReference type="ARBA" id="ARBA00001947"/>
    </source>
</evidence>
<protein>
    <recommendedName>
        <fullName evidence="9">Peptide hydrolase</fullName>
        <ecNumber evidence="9">3.4.-.-</ecNumber>
    </recommendedName>
</protein>
<dbReference type="OrthoDB" id="2214at2759"/>
<comment type="similarity">
    <text evidence="8">Belongs to the peptidase M28 family. M28E subfamily.</text>
</comment>
<comment type="cofactor">
    <cofactor evidence="1">
        <name>Zn(2+)</name>
        <dbReference type="ChEBI" id="CHEBI:29105"/>
    </cofactor>
</comment>
<organism evidence="11 12">
    <name type="scientific">Dendrothele bispora (strain CBS 962.96)</name>
    <dbReference type="NCBI Taxonomy" id="1314807"/>
    <lineage>
        <taxon>Eukaryota</taxon>
        <taxon>Fungi</taxon>
        <taxon>Dikarya</taxon>
        <taxon>Basidiomycota</taxon>
        <taxon>Agaricomycotina</taxon>
        <taxon>Agaricomycetes</taxon>
        <taxon>Agaricomycetidae</taxon>
        <taxon>Agaricales</taxon>
        <taxon>Agaricales incertae sedis</taxon>
        <taxon>Dendrothele</taxon>
    </lineage>
</organism>
<name>A0A4S8L214_DENBC</name>
<evidence type="ECO:0000256" key="2">
    <source>
        <dbReference type="ARBA" id="ARBA00022438"/>
    </source>
</evidence>
<dbReference type="GO" id="GO:0008235">
    <property type="term" value="F:metalloexopeptidase activity"/>
    <property type="evidence" value="ECO:0007669"/>
    <property type="project" value="InterPro"/>
</dbReference>
<evidence type="ECO:0000256" key="7">
    <source>
        <dbReference type="ARBA" id="ARBA00022833"/>
    </source>
</evidence>
<feature type="chain" id="PRO_5020980465" description="Peptide hydrolase" evidence="9">
    <location>
        <begin position="21"/>
        <end position="233"/>
    </location>
</feature>
<dbReference type="PROSITE" id="PS00018">
    <property type="entry name" value="EF_HAND_1"/>
    <property type="match status" value="1"/>
</dbReference>
<dbReference type="EMBL" id="ML179741">
    <property type="protein sequence ID" value="THU82313.1"/>
    <property type="molecule type" value="Genomic_DNA"/>
</dbReference>
<dbReference type="Gene3D" id="3.40.630.10">
    <property type="entry name" value="Zn peptidases"/>
    <property type="match status" value="1"/>
</dbReference>
<keyword evidence="5 9" id="KW-0732">Signal</keyword>
<evidence type="ECO:0000256" key="8">
    <source>
        <dbReference type="ARBA" id="ARBA00043962"/>
    </source>
</evidence>
<keyword evidence="6 9" id="KW-0378">Hydrolase</keyword>
<evidence type="ECO:0000256" key="6">
    <source>
        <dbReference type="ARBA" id="ARBA00022801"/>
    </source>
</evidence>
<accession>A0A4S8L214</accession>
<dbReference type="AlphaFoldDB" id="A0A4S8L214"/>
<dbReference type="EC" id="3.4.-.-" evidence="9"/>
<keyword evidence="12" id="KW-1185">Reference proteome</keyword>
<dbReference type="PANTHER" id="PTHR12147">
    <property type="entry name" value="METALLOPEPTIDASE M28 FAMILY MEMBER"/>
    <property type="match status" value="1"/>
</dbReference>
<dbReference type="InterPro" id="IPR045175">
    <property type="entry name" value="M28_fam"/>
</dbReference>
<dbReference type="Proteomes" id="UP000297245">
    <property type="component" value="Unassembled WGS sequence"/>
</dbReference>
<evidence type="ECO:0000256" key="4">
    <source>
        <dbReference type="ARBA" id="ARBA00022723"/>
    </source>
</evidence>